<feature type="region of interest" description="Disordered" evidence="1">
    <location>
        <begin position="1"/>
        <end position="21"/>
    </location>
</feature>
<dbReference type="EMBL" id="CAUYUJ010021259">
    <property type="protein sequence ID" value="CAK0903558.1"/>
    <property type="molecule type" value="Genomic_DNA"/>
</dbReference>
<comment type="caution">
    <text evidence="2">The sequence shown here is derived from an EMBL/GenBank/DDBJ whole genome shotgun (WGS) entry which is preliminary data.</text>
</comment>
<feature type="compositionally biased region" description="Low complexity" evidence="1">
    <location>
        <begin position="180"/>
        <end position="197"/>
    </location>
</feature>
<evidence type="ECO:0000313" key="3">
    <source>
        <dbReference type="Proteomes" id="UP001189429"/>
    </source>
</evidence>
<feature type="region of interest" description="Disordered" evidence="1">
    <location>
        <begin position="175"/>
        <end position="197"/>
    </location>
</feature>
<evidence type="ECO:0000256" key="1">
    <source>
        <dbReference type="SAM" id="MobiDB-lite"/>
    </source>
</evidence>
<protein>
    <submittedName>
        <fullName evidence="2">Uncharacterized protein</fullName>
    </submittedName>
</protein>
<reference evidence="2" key="1">
    <citation type="submission" date="2023-10" db="EMBL/GenBank/DDBJ databases">
        <authorList>
            <person name="Chen Y."/>
            <person name="Shah S."/>
            <person name="Dougan E. K."/>
            <person name="Thang M."/>
            <person name="Chan C."/>
        </authorList>
    </citation>
    <scope>NUCLEOTIDE SEQUENCE [LARGE SCALE GENOMIC DNA]</scope>
</reference>
<gene>
    <name evidence="2" type="ORF">PCOR1329_LOCUS79853</name>
</gene>
<dbReference type="PANTHER" id="PTHR40446:SF2">
    <property type="entry name" value="N-ACETYLGLUCOSAMINE-1-PHOSPHODIESTER ALPHA-N-ACETYLGLUCOSAMINIDASE"/>
    <property type="match status" value="1"/>
</dbReference>
<organism evidence="2 3">
    <name type="scientific">Prorocentrum cordatum</name>
    <dbReference type="NCBI Taxonomy" id="2364126"/>
    <lineage>
        <taxon>Eukaryota</taxon>
        <taxon>Sar</taxon>
        <taxon>Alveolata</taxon>
        <taxon>Dinophyceae</taxon>
        <taxon>Prorocentrales</taxon>
        <taxon>Prorocentraceae</taxon>
        <taxon>Prorocentrum</taxon>
    </lineage>
</organism>
<accession>A0ABN9XU35</accession>
<proteinExistence type="predicted"/>
<keyword evidence="3" id="KW-1185">Reference proteome</keyword>
<feature type="compositionally biased region" description="Polar residues" evidence="1">
    <location>
        <begin position="1"/>
        <end position="12"/>
    </location>
</feature>
<dbReference type="Proteomes" id="UP001189429">
    <property type="component" value="Unassembled WGS sequence"/>
</dbReference>
<name>A0ABN9XU35_9DINO</name>
<evidence type="ECO:0000313" key="2">
    <source>
        <dbReference type="EMBL" id="CAK0903558.1"/>
    </source>
</evidence>
<dbReference type="PANTHER" id="PTHR40446">
    <property type="entry name" value="N-ACETYLGLUCOSAMINE-1-PHOSPHODIESTER ALPHA-N-ACETYLGLUCOSAMINIDASE"/>
    <property type="match status" value="1"/>
</dbReference>
<sequence>MQVTQTAFTSSKMPKHDSHGHVNGHLVVVDNPINRFSVVAPLPDGCGSVQFVNKTAHMHSPRCILATDAGYYSLHEEDTFACIGNVVGDGVVQNTEPFNTTNVNFGVLKNGSWVIGYISPEQVKSGMFQQLVQGLGWIVRNGKSYVDEGWEEAYTAAGSSGDEYKAMTSGRTAVGWTAEGPSSGTTGTPTTRRGVPP</sequence>